<accession>A0A2P6V7I6</accession>
<evidence type="ECO:0000313" key="10">
    <source>
        <dbReference type="Proteomes" id="UP000239649"/>
    </source>
</evidence>
<dbReference type="PANTHER" id="PTHR22950">
    <property type="entry name" value="AMINO ACID TRANSPORTER"/>
    <property type="match status" value="1"/>
</dbReference>
<gene>
    <name evidence="9" type="ORF">C2E20_6487</name>
</gene>
<feature type="transmembrane region" description="Helical" evidence="7">
    <location>
        <begin position="499"/>
        <end position="525"/>
    </location>
</feature>
<evidence type="ECO:0000256" key="4">
    <source>
        <dbReference type="ARBA" id="ARBA00022989"/>
    </source>
</evidence>
<feature type="transmembrane region" description="Helical" evidence="7">
    <location>
        <begin position="378"/>
        <end position="401"/>
    </location>
</feature>
<dbReference type="STRING" id="554055.A0A2P6V7I6"/>
<dbReference type="GO" id="GO:0016020">
    <property type="term" value="C:membrane"/>
    <property type="evidence" value="ECO:0007669"/>
    <property type="project" value="UniProtKB-SubCell"/>
</dbReference>
<feature type="transmembrane region" description="Helical" evidence="7">
    <location>
        <begin position="43"/>
        <end position="64"/>
    </location>
</feature>
<comment type="subcellular location">
    <subcellularLocation>
        <location evidence="1">Membrane</location>
        <topology evidence="1">Multi-pass membrane protein</topology>
    </subcellularLocation>
</comment>
<feature type="transmembrane region" description="Helical" evidence="7">
    <location>
        <begin position="349"/>
        <end position="366"/>
    </location>
</feature>
<keyword evidence="3" id="KW-0029">Amino-acid transport</keyword>
<keyword evidence="2 7" id="KW-0812">Transmembrane</keyword>
<dbReference type="Pfam" id="PF01490">
    <property type="entry name" value="Aa_trans"/>
    <property type="match status" value="1"/>
</dbReference>
<keyword evidence="5 7" id="KW-0472">Membrane</keyword>
<proteinExistence type="predicted"/>
<keyword evidence="10" id="KW-1185">Reference proteome</keyword>
<evidence type="ECO:0000256" key="1">
    <source>
        <dbReference type="ARBA" id="ARBA00004141"/>
    </source>
</evidence>
<feature type="transmembrane region" description="Helical" evidence="7">
    <location>
        <begin position="135"/>
        <end position="155"/>
    </location>
</feature>
<dbReference type="AlphaFoldDB" id="A0A2P6V7I6"/>
<evidence type="ECO:0000256" key="2">
    <source>
        <dbReference type="ARBA" id="ARBA00022692"/>
    </source>
</evidence>
<feature type="region of interest" description="Disordered" evidence="6">
    <location>
        <begin position="435"/>
        <end position="476"/>
    </location>
</feature>
<name>A0A2P6V7I6_9CHLO</name>
<evidence type="ECO:0000313" key="9">
    <source>
        <dbReference type="EMBL" id="PSC70041.1"/>
    </source>
</evidence>
<dbReference type="EMBL" id="LHPF02000022">
    <property type="protein sequence ID" value="PSC70041.1"/>
    <property type="molecule type" value="Genomic_DNA"/>
</dbReference>
<protein>
    <submittedName>
        <fullName evidence="9">Amino acid transporter isoform B</fullName>
    </submittedName>
</protein>
<keyword evidence="3" id="KW-0813">Transport</keyword>
<feature type="transmembrane region" description="Helical" evidence="7">
    <location>
        <begin position="252"/>
        <end position="278"/>
    </location>
</feature>
<feature type="transmembrane region" description="Helical" evidence="7">
    <location>
        <begin position="20"/>
        <end position="37"/>
    </location>
</feature>
<dbReference type="PANTHER" id="PTHR22950:SF702">
    <property type="entry name" value="AMINO ACID TRANSPORTER PROTEIN"/>
    <property type="match status" value="1"/>
</dbReference>
<dbReference type="GO" id="GO:0015179">
    <property type="term" value="F:L-amino acid transmembrane transporter activity"/>
    <property type="evidence" value="ECO:0007669"/>
    <property type="project" value="TreeGrafter"/>
</dbReference>
<keyword evidence="4 7" id="KW-1133">Transmembrane helix</keyword>
<dbReference type="OrthoDB" id="513400at2759"/>
<organism evidence="9 10">
    <name type="scientific">Micractinium conductrix</name>
    <dbReference type="NCBI Taxonomy" id="554055"/>
    <lineage>
        <taxon>Eukaryota</taxon>
        <taxon>Viridiplantae</taxon>
        <taxon>Chlorophyta</taxon>
        <taxon>core chlorophytes</taxon>
        <taxon>Trebouxiophyceae</taxon>
        <taxon>Chlorellales</taxon>
        <taxon>Chlorellaceae</taxon>
        <taxon>Chlorella clade</taxon>
        <taxon>Micractinium</taxon>
    </lineage>
</organism>
<feature type="transmembrane region" description="Helical" evidence="7">
    <location>
        <begin position="167"/>
        <end position="187"/>
    </location>
</feature>
<evidence type="ECO:0000256" key="5">
    <source>
        <dbReference type="ARBA" id="ARBA00023136"/>
    </source>
</evidence>
<feature type="transmembrane region" description="Helical" evidence="7">
    <location>
        <begin position="99"/>
        <end position="123"/>
    </location>
</feature>
<evidence type="ECO:0000259" key="8">
    <source>
        <dbReference type="Pfam" id="PF01490"/>
    </source>
</evidence>
<feature type="transmembrane region" description="Helical" evidence="7">
    <location>
        <begin position="207"/>
        <end position="231"/>
    </location>
</feature>
<comment type="caution">
    <text evidence="9">The sequence shown here is derived from an EMBL/GenBank/DDBJ whole genome shotgun (WGS) entry which is preliminary data.</text>
</comment>
<feature type="transmembrane region" description="Helical" evidence="7">
    <location>
        <begin position="290"/>
        <end position="309"/>
    </location>
</feature>
<evidence type="ECO:0000256" key="7">
    <source>
        <dbReference type="SAM" id="Phobius"/>
    </source>
</evidence>
<dbReference type="Proteomes" id="UP000239649">
    <property type="component" value="Unassembled WGS sequence"/>
</dbReference>
<evidence type="ECO:0000256" key="6">
    <source>
        <dbReference type="SAM" id="MobiDB-lite"/>
    </source>
</evidence>
<sequence>MPLLGGVAGRLGDGSSWRDIAAAVAVLTLATTGNAILPIPYAFAISGAVASTLMIVFVALSNVFTCKLLLQGAVATGAADYEQLAHNVGGRWLRLWSEVWVVVLLVGTNIGAIIQMGEAFGFAVETQWPDAPTWLYGRSGTAAMLFFTLVIIFPLSMLPKMRKLEMVGNFGVVILFALAIIVAVKAISNGMPALSSGDFASVSSGDLTSISETFSLLCFAFYHQVMMMPMLSEMPRVSSDAARESARALHRASTIVILGTSGMYYWVTGFFGASMYGATDVSDNLLGNTWLPGAGTFVLNLIVTIYLSISIPPIFQATNHTVDSWLRGLFPRNYGGLTRPWVQHLPPRFIVNLITILTCLGVALGVPGESATVLSVTGATGVAMCSYVLPVVFHFCLYFGWARCMRKTASSAQLSANGGLAGVEAGAAPTVEVSGMGLAPPTEGSTESSEAYKDFSNHGAPASPSKQVDGSPKHEPAPDAPAGLMFRYRKPRRYPFFTLAYDIVLPCLVTALGCFFSVATLVLLFQPVAEE</sequence>
<evidence type="ECO:0000256" key="3">
    <source>
        <dbReference type="ARBA" id="ARBA00022970"/>
    </source>
</evidence>
<dbReference type="InterPro" id="IPR013057">
    <property type="entry name" value="AA_transpt_TM"/>
</dbReference>
<reference evidence="9 10" key="1">
    <citation type="journal article" date="2018" name="Plant J.">
        <title>Genome sequences of Chlorella sorokiniana UTEX 1602 and Micractinium conductrix SAG 241.80: implications to maltose excretion by a green alga.</title>
        <authorList>
            <person name="Arriola M.B."/>
            <person name="Velmurugan N."/>
            <person name="Zhang Y."/>
            <person name="Plunkett M.H."/>
            <person name="Hondzo H."/>
            <person name="Barney B.M."/>
        </authorList>
    </citation>
    <scope>NUCLEOTIDE SEQUENCE [LARGE SCALE GENOMIC DNA]</scope>
    <source>
        <strain evidence="9 10">SAG 241.80</strain>
    </source>
</reference>
<feature type="domain" description="Amino acid transporter transmembrane" evidence="8">
    <location>
        <begin position="22"/>
        <end position="398"/>
    </location>
</feature>